<reference evidence="2 3" key="1">
    <citation type="submission" date="2019-02" db="EMBL/GenBank/DDBJ databases">
        <title>Apibacter muscae sp. nov.: a novel member of the house fly microbiota.</title>
        <authorList>
            <person name="Park R."/>
        </authorList>
    </citation>
    <scope>NUCLEOTIDE SEQUENCE [LARGE SCALE GENOMIC DNA]</scope>
    <source>
        <strain evidence="2 3">AL1</strain>
    </source>
</reference>
<dbReference type="GO" id="GO:0016758">
    <property type="term" value="F:hexosyltransferase activity"/>
    <property type="evidence" value="ECO:0007669"/>
    <property type="project" value="UniProtKB-ARBA"/>
</dbReference>
<sequence length="319" mass="37328">MKTSVTLCTYNGAKYIAEQIESILAQTTSPNEIIICDDGSIDNTIEILKRYKEKYPDIIKLYRNDQNLKVIKNFEKAISLCTGDIIFLSDQDDIWFPNKIKEVINFFEKHPDIGACFHNLQLIKLGELSEDTVWDAILLKKNILDFVFEKNKLVEYILKYNNILTGAALAIKKEIVNHILPLDERLIHDYQIALKLGIRNEITFIPKILGAYRIHENQQIGVGKLLSKKDKEKSIKEYIEGIEDIELEIKYLLTALEKAQEYSCFIPELSDYVDFFKSKIKNSKIDFFKKTTYIQKKKTLFRWYRYKFLNTSLLDVLIK</sequence>
<dbReference type="PANTHER" id="PTHR22916">
    <property type="entry name" value="GLYCOSYLTRANSFERASE"/>
    <property type="match status" value="1"/>
</dbReference>
<evidence type="ECO:0000313" key="3">
    <source>
        <dbReference type="Proteomes" id="UP000319499"/>
    </source>
</evidence>
<keyword evidence="3" id="KW-1185">Reference proteome</keyword>
<dbReference type="SUPFAM" id="SSF53448">
    <property type="entry name" value="Nucleotide-diphospho-sugar transferases"/>
    <property type="match status" value="1"/>
</dbReference>
<protein>
    <submittedName>
        <fullName evidence="2">Glycosyltransferase</fullName>
    </submittedName>
</protein>
<dbReference type="EMBL" id="SELH01000011">
    <property type="protein sequence ID" value="TWP30651.1"/>
    <property type="molecule type" value="Genomic_DNA"/>
</dbReference>
<dbReference type="Pfam" id="PF00535">
    <property type="entry name" value="Glycos_transf_2"/>
    <property type="match status" value="1"/>
</dbReference>
<dbReference type="Gene3D" id="3.90.550.10">
    <property type="entry name" value="Spore Coat Polysaccharide Biosynthesis Protein SpsA, Chain A"/>
    <property type="match status" value="1"/>
</dbReference>
<dbReference type="OrthoDB" id="9802649at2"/>
<evidence type="ECO:0000313" key="2">
    <source>
        <dbReference type="EMBL" id="TWP30651.1"/>
    </source>
</evidence>
<comment type="caution">
    <text evidence="2">The sequence shown here is derived from an EMBL/GenBank/DDBJ whole genome shotgun (WGS) entry which is preliminary data.</text>
</comment>
<dbReference type="AlphaFoldDB" id="A0A563DL30"/>
<dbReference type="InterPro" id="IPR001173">
    <property type="entry name" value="Glyco_trans_2-like"/>
</dbReference>
<keyword evidence="2" id="KW-0808">Transferase</keyword>
<feature type="domain" description="Glycosyltransferase 2-like" evidence="1">
    <location>
        <begin position="4"/>
        <end position="117"/>
    </location>
</feature>
<dbReference type="InterPro" id="IPR029044">
    <property type="entry name" value="Nucleotide-diphossugar_trans"/>
</dbReference>
<dbReference type="Proteomes" id="UP000319499">
    <property type="component" value="Unassembled WGS sequence"/>
</dbReference>
<gene>
    <name evidence="2" type="ORF">ETU09_01225</name>
</gene>
<evidence type="ECO:0000259" key="1">
    <source>
        <dbReference type="Pfam" id="PF00535"/>
    </source>
</evidence>
<dbReference type="RefSeq" id="WP_146291327.1">
    <property type="nucleotide sequence ID" value="NZ_SELH01000011.1"/>
</dbReference>
<proteinExistence type="predicted"/>
<name>A0A563DL30_9FLAO</name>
<organism evidence="2 3">
    <name type="scientific">Apibacter muscae</name>
    <dbReference type="NCBI Taxonomy" id="2509004"/>
    <lineage>
        <taxon>Bacteria</taxon>
        <taxon>Pseudomonadati</taxon>
        <taxon>Bacteroidota</taxon>
        <taxon>Flavobacteriia</taxon>
        <taxon>Flavobacteriales</taxon>
        <taxon>Weeksellaceae</taxon>
        <taxon>Apibacter</taxon>
    </lineage>
</organism>
<accession>A0A563DL30</accession>
<dbReference type="PANTHER" id="PTHR22916:SF3">
    <property type="entry name" value="UDP-GLCNAC:BETAGAL BETA-1,3-N-ACETYLGLUCOSAMINYLTRANSFERASE-LIKE PROTEIN 1"/>
    <property type="match status" value="1"/>
</dbReference>